<proteinExistence type="predicted"/>
<protein>
    <submittedName>
        <fullName evidence="1">Uncharacterized protein</fullName>
    </submittedName>
</protein>
<dbReference type="AlphaFoldDB" id="A0A934NDP6"/>
<evidence type="ECO:0000313" key="1">
    <source>
        <dbReference type="EMBL" id="MBJ7603139.1"/>
    </source>
</evidence>
<evidence type="ECO:0000313" key="2">
    <source>
        <dbReference type="Proteomes" id="UP000620075"/>
    </source>
</evidence>
<organism evidence="1 2">
    <name type="scientific">Candidatus Dormiibacter inghamiae</name>
    <dbReference type="NCBI Taxonomy" id="3127013"/>
    <lineage>
        <taxon>Bacteria</taxon>
        <taxon>Bacillati</taxon>
        <taxon>Candidatus Dormiibacterota</taxon>
        <taxon>Candidatus Dormibacteria</taxon>
        <taxon>Candidatus Dormibacterales</taxon>
        <taxon>Candidatus Dormibacteraceae</taxon>
        <taxon>Candidatus Dormiibacter</taxon>
    </lineage>
</organism>
<name>A0A934NDP6_9BACT</name>
<dbReference type="Proteomes" id="UP000620075">
    <property type="component" value="Unassembled WGS sequence"/>
</dbReference>
<reference evidence="1 2" key="1">
    <citation type="submission" date="2020-10" db="EMBL/GenBank/DDBJ databases">
        <title>Ca. Dormibacterota MAGs.</title>
        <authorList>
            <person name="Montgomery K."/>
        </authorList>
    </citation>
    <scope>NUCLEOTIDE SEQUENCE [LARGE SCALE GENOMIC DNA]</scope>
    <source>
        <strain evidence="1">SC8811_S16_3</strain>
    </source>
</reference>
<dbReference type="EMBL" id="JAEKNQ010000033">
    <property type="protein sequence ID" value="MBJ7603139.1"/>
    <property type="molecule type" value="Genomic_DNA"/>
</dbReference>
<accession>A0A934NDP6</accession>
<comment type="caution">
    <text evidence="1">The sequence shown here is derived from an EMBL/GenBank/DDBJ whole genome shotgun (WGS) entry which is preliminary data.</text>
</comment>
<gene>
    <name evidence="1" type="ORF">JF888_08135</name>
</gene>
<sequence>MEQERETYDQLRRSFGELDEAACRRAAERVQAGERPQAAFAQESVMVQLVRCYN</sequence>